<gene>
    <name evidence="1" type="ORF">PCLFYP37_01741</name>
</gene>
<dbReference type="AlphaFoldDB" id="A0A6N3BEN4"/>
<protein>
    <submittedName>
        <fullName evidence="1">Uncharacterized protein</fullName>
    </submittedName>
</protein>
<dbReference type="EMBL" id="CACRUT010000011">
    <property type="protein sequence ID" value="VYU02362.1"/>
    <property type="molecule type" value="Genomic_DNA"/>
</dbReference>
<evidence type="ECO:0000313" key="1">
    <source>
        <dbReference type="EMBL" id="VYU02362.1"/>
    </source>
</evidence>
<accession>A0A6N3BEN4</accession>
<sequence>MSGRNTAEQSYKVQEYLDREYNYKFCFFLVGDRWAYVDVTVGVQSRRVRNQSVEI</sequence>
<dbReference type="RefSeq" id="WP_009391911.1">
    <property type="nucleotide sequence ID" value="NZ_AP025941.1"/>
</dbReference>
<name>A0A6N3BEN4_9BACT</name>
<proteinExistence type="predicted"/>
<organism evidence="1">
    <name type="scientific">Paraprevotella clara</name>
    <dbReference type="NCBI Taxonomy" id="454154"/>
    <lineage>
        <taxon>Bacteria</taxon>
        <taxon>Pseudomonadati</taxon>
        <taxon>Bacteroidota</taxon>
        <taxon>Bacteroidia</taxon>
        <taxon>Bacteroidales</taxon>
        <taxon>Prevotellaceae</taxon>
        <taxon>Paraprevotella</taxon>
    </lineage>
</organism>
<reference evidence="1" key="1">
    <citation type="submission" date="2019-11" db="EMBL/GenBank/DDBJ databases">
        <authorList>
            <person name="Feng L."/>
        </authorList>
    </citation>
    <scope>NUCLEOTIDE SEQUENCE</scope>
    <source>
        <strain evidence="1">PclaraLFYP37</strain>
    </source>
</reference>
<dbReference type="Gene3D" id="2.60.40.2090">
    <property type="match status" value="1"/>
</dbReference>